<evidence type="ECO:0000256" key="2">
    <source>
        <dbReference type="ARBA" id="ARBA00004308"/>
    </source>
</evidence>
<evidence type="ECO:0000256" key="10">
    <source>
        <dbReference type="PIRNR" id="PIRNR016302"/>
    </source>
</evidence>
<evidence type="ECO:0000256" key="9">
    <source>
        <dbReference type="ARBA" id="ARBA00023295"/>
    </source>
</evidence>
<evidence type="ECO:0000313" key="15">
    <source>
        <dbReference type="Proteomes" id="UP000803884"/>
    </source>
</evidence>
<dbReference type="PANTHER" id="PTHR12145:SF36">
    <property type="entry name" value="MANNAN ENDO-1,6-ALPHA-MANNOSIDASE DCW1"/>
    <property type="match status" value="1"/>
</dbReference>
<dbReference type="GO" id="GO:0016052">
    <property type="term" value="P:carbohydrate catabolic process"/>
    <property type="evidence" value="ECO:0007669"/>
    <property type="project" value="InterPro"/>
</dbReference>
<keyword evidence="12" id="KW-0812">Transmembrane</keyword>
<dbReference type="EMBL" id="JAAQHG020000003">
    <property type="protein sequence ID" value="KAL1590309.1"/>
    <property type="molecule type" value="Genomic_DNA"/>
</dbReference>
<gene>
    <name evidence="14" type="ORF">WHR41_01217</name>
</gene>
<comment type="catalytic activity">
    <reaction evidence="1 10">
        <text>Random hydrolysis of (1-&gt;6)-alpha-D-mannosidic linkages in unbranched (1-&gt;6)-mannans.</text>
        <dbReference type="EC" id="3.2.1.101"/>
    </reaction>
</comment>
<keyword evidence="5 13" id="KW-0732">Signal</keyword>
<dbReference type="EC" id="3.2.1.101" evidence="4 10"/>
<dbReference type="GO" id="GO:0012505">
    <property type="term" value="C:endomembrane system"/>
    <property type="evidence" value="ECO:0007669"/>
    <property type="project" value="UniProtKB-SubCell"/>
</dbReference>
<dbReference type="Proteomes" id="UP000803884">
    <property type="component" value="Unassembled WGS sequence"/>
</dbReference>
<evidence type="ECO:0000256" key="4">
    <source>
        <dbReference type="ARBA" id="ARBA00012350"/>
    </source>
</evidence>
<feature type="chain" id="PRO_5044321541" description="Mannan endo-1,6-alpha-mannosidase" evidence="13">
    <location>
        <begin position="20"/>
        <end position="456"/>
    </location>
</feature>
<dbReference type="GeneID" id="96002661"/>
<keyword evidence="9 10" id="KW-0326">Glycosidase</keyword>
<keyword evidence="8" id="KW-0325">Glycoprotein</keyword>
<keyword evidence="6 10" id="KW-0378">Hydrolase</keyword>
<feature type="transmembrane region" description="Helical" evidence="12">
    <location>
        <begin position="433"/>
        <end position="454"/>
    </location>
</feature>
<keyword evidence="15" id="KW-1185">Reference proteome</keyword>
<organism evidence="14 15">
    <name type="scientific">Cladosporium halotolerans</name>
    <dbReference type="NCBI Taxonomy" id="1052096"/>
    <lineage>
        <taxon>Eukaryota</taxon>
        <taxon>Fungi</taxon>
        <taxon>Dikarya</taxon>
        <taxon>Ascomycota</taxon>
        <taxon>Pezizomycotina</taxon>
        <taxon>Dothideomycetes</taxon>
        <taxon>Dothideomycetidae</taxon>
        <taxon>Cladosporiales</taxon>
        <taxon>Cladosporiaceae</taxon>
        <taxon>Cladosporium</taxon>
    </lineage>
</organism>
<evidence type="ECO:0000256" key="8">
    <source>
        <dbReference type="ARBA" id="ARBA00023180"/>
    </source>
</evidence>
<evidence type="ECO:0000256" key="5">
    <source>
        <dbReference type="ARBA" id="ARBA00022729"/>
    </source>
</evidence>
<keyword evidence="12" id="KW-1133">Transmembrane helix</keyword>
<dbReference type="InterPro" id="IPR008928">
    <property type="entry name" value="6-hairpin_glycosidase_sf"/>
</dbReference>
<dbReference type="AlphaFoldDB" id="A0AB34KZ54"/>
<comment type="similarity">
    <text evidence="3 10">Belongs to the glycosyl hydrolase 76 family.</text>
</comment>
<dbReference type="PANTHER" id="PTHR12145">
    <property type="entry name" value="MANNAN ENDO-1,6-ALPHA-MANNOSIDASE DCW1"/>
    <property type="match status" value="1"/>
</dbReference>
<protein>
    <recommendedName>
        <fullName evidence="4 10">Mannan endo-1,6-alpha-mannosidase</fullName>
        <ecNumber evidence="4 10">3.2.1.101</ecNumber>
    </recommendedName>
</protein>
<name>A0AB34KZ54_9PEZI</name>
<feature type="region of interest" description="Disordered" evidence="11">
    <location>
        <begin position="393"/>
        <end position="421"/>
    </location>
</feature>
<dbReference type="InterPro" id="IPR005198">
    <property type="entry name" value="Glyco_hydro_76"/>
</dbReference>
<dbReference type="RefSeq" id="XP_069233414.1">
    <property type="nucleotide sequence ID" value="XM_069369823.1"/>
</dbReference>
<dbReference type="Pfam" id="PF03663">
    <property type="entry name" value="Glyco_hydro_76"/>
    <property type="match status" value="1"/>
</dbReference>
<evidence type="ECO:0000256" key="13">
    <source>
        <dbReference type="SAM" id="SignalP"/>
    </source>
</evidence>
<proteinExistence type="inferred from homology"/>
<dbReference type="PIRSF" id="PIRSF016302">
    <property type="entry name" value="Man_a_manosd"/>
    <property type="match status" value="1"/>
</dbReference>
<dbReference type="InterPro" id="IPR014480">
    <property type="entry name" value="Mannan-1_6-alpha_mannosidase"/>
</dbReference>
<feature type="region of interest" description="Disordered" evidence="11">
    <location>
        <begin position="93"/>
        <end position="113"/>
    </location>
</feature>
<keyword evidence="7 12" id="KW-0472">Membrane</keyword>
<comment type="caution">
    <text evidence="14">The sequence shown here is derived from an EMBL/GenBank/DDBJ whole genome shotgun (WGS) entry which is preliminary data.</text>
</comment>
<comment type="subcellular location">
    <subcellularLocation>
        <location evidence="2">Endomembrane system</location>
    </subcellularLocation>
</comment>
<dbReference type="SUPFAM" id="SSF48208">
    <property type="entry name" value="Six-hairpin glycosidases"/>
    <property type="match status" value="1"/>
</dbReference>
<evidence type="ECO:0000256" key="12">
    <source>
        <dbReference type="SAM" id="Phobius"/>
    </source>
</evidence>
<reference evidence="14 15" key="1">
    <citation type="journal article" date="2020" name="Microbiol. Resour. Announc.">
        <title>Draft Genome Sequence of a Cladosporium Species Isolated from the Mesophotic Ascidian Didemnum maculosum.</title>
        <authorList>
            <person name="Gioti A."/>
            <person name="Siaperas R."/>
            <person name="Nikolaivits E."/>
            <person name="Le Goff G."/>
            <person name="Ouazzani J."/>
            <person name="Kotoulas G."/>
            <person name="Topakas E."/>
        </authorList>
    </citation>
    <scope>NUCLEOTIDE SEQUENCE [LARGE SCALE GENOMIC DNA]</scope>
    <source>
        <strain evidence="14 15">TM138-S3</strain>
    </source>
</reference>
<dbReference type="FunFam" id="1.50.10.20:FF:000006">
    <property type="entry name" value="Mannan endo-1,6-alpha-mannosidase"/>
    <property type="match status" value="1"/>
</dbReference>
<evidence type="ECO:0000256" key="7">
    <source>
        <dbReference type="ARBA" id="ARBA00023136"/>
    </source>
</evidence>
<evidence type="ECO:0000256" key="1">
    <source>
        <dbReference type="ARBA" id="ARBA00001452"/>
    </source>
</evidence>
<dbReference type="GO" id="GO:0009272">
    <property type="term" value="P:fungal-type cell wall biogenesis"/>
    <property type="evidence" value="ECO:0007669"/>
    <property type="project" value="TreeGrafter"/>
</dbReference>
<evidence type="ECO:0000256" key="3">
    <source>
        <dbReference type="ARBA" id="ARBA00009699"/>
    </source>
</evidence>
<evidence type="ECO:0000256" key="6">
    <source>
        <dbReference type="ARBA" id="ARBA00022801"/>
    </source>
</evidence>
<dbReference type="GO" id="GO:0008496">
    <property type="term" value="F:mannan endo-1,6-alpha-mannosidase activity"/>
    <property type="evidence" value="ECO:0007669"/>
    <property type="project" value="UniProtKB-UniRule"/>
</dbReference>
<feature type="signal peptide" evidence="13">
    <location>
        <begin position="1"/>
        <end position="19"/>
    </location>
</feature>
<accession>A0AB34KZ54</accession>
<evidence type="ECO:0000313" key="14">
    <source>
        <dbReference type="EMBL" id="KAL1590309.1"/>
    </source>
</evidence>
<evidence type="ECO:0000256" key="11">
    <source>
        <dbReference type="SAM" id="MobiDB-lite"/>
    </source>
</evidence>
<dbReference type="Gene3D" id="1.50.10.20">
    <property type="match status" value="1"/>
</dbReference>
<sequence length="456" mass="50003">MRSLLKWASTALLASQAVGIDVNVDDQDSIKSATSIIAKNMMNYYTGYQPGDTPGNLPDPYYWWEAGAMFMNLVEYWFYTGDTTYNEKTTQAISHQAGPKGGESFVPSNQSKTEGNDDQIFWAFAAMQAAEYNYPAPTENAPSWAAMAQSVFNGQASRWDDNCGGGLRWQMFGWNNGYNYKNIAANGGFFLLTSQLARYTRNHTFIEWAEKEWNWFSGSVLFEKDSFQVNDGTDIGKDCSVANDQQWSYNYGFYVAGLAYLYNQTEDAKWMPPLKGLVDRTFKEFFATRQIIVETACEPIGNCDTNGFTFKGYTMRWLAVTAQLVPELADQIWPYIKASGTAAGGQCSGGDDGSTCGMKWTQTTWDGSKGVGQQMSALSAIGSNMLRIADLKPPYTRDTGGKSEGDPNAGTDAGTPDDRPAVYTDPVTGGDKAGAGILTALVLAFTLGGSYWMVVG</sequence>